<evidence type="ECO:0000256" key="8">
    <source>
        <dbReference type="SAM" id="MobiDB-lite"/>
    </source>
</evidence>
<feature type="transmembrane region" description="Helical" evidence="7">
    <location>
        <begin position="308"/>
        <end position="329"/>
    </location>
</feature>
<accession>A0A4Q8AHB0</accession>
<feature type="domain" description="ABC transmembrane type-1" evidence="9">
    <location>
        <begin position="130"/>
        <end position="326"/>
    </location>
</feature>
<feature type="region of interest" description="Disordered" evidence="8">
    <location>
        <begin position="1"/>
        <end position="46"/>
    </location>
</feature>
<feature type="transmembrane region" description="Helical" evidence="7">
    <location>
        <begin position="257"/>
        <end position="276"/>
    </location>
</feature>
<dbReference type="AlphaFoldDB" id="A0A4Q8AHB0"/>
<evidence type="ECO:0000256" key="1">
    <source>
        <dbReference type="ARBA" id="ARBA00004651"/>
    </source>
</evidence>
<evidence type="ECO:0000256" key="6">
    <source>
        <dbReference type="ARBA" id="ARBA00023136"/>
    </source>
</evidence>
<feature type="transmembrane region" description="Helical" evidence="7">
    <location>
        <begin position="54"/>
        <end position="74"/>
    </location>
</feature>
<evidence type="ECO:0000256" key="2">
    <source>
        <dbReference type="ARBA" id="ARBA00022448"/>
    </source>
</evidence>
<dbReference type="EMBL" id="SHLC01000001">
    <property type="protein sequence ID" value="RZU63787.1"/>
    <property type="molecule type" value="Genomic_DNA"/>
</dbReference>
<feature type="transmembrane region" description="Helical" evidence="7">
    <location>
        <begin position="204"/>
        <end position="224"/>
    </location>
</feature>
<evidence type="ECO:0000256" key="7">
    <source>
        <dbReference type="RuleBase" id="RU363032"/>
    </source>
</evidence>
<dbReference type="InterPro" id="IPR000515">
    <property type="entry name" value="MetI-like"/>
</dbReference>
<evidence type="ECO:0000256" key="3">
    <source>
        <dbReference type="ARBA" id="ARBA00022475"/>
    </source>
</evidence>
<comment type="subcellular location">
    <subcellularLocation>
        <location evidence="1 7">Cell membrane</location>
        <topology evidence="1 7">Multi-pass membrane protein</topology>
    </subcellularLocation>
</comment>
<keyword evidence="2 7" id="KW-0813">Transport</keyword>
<dbReference type="PANTHER" id="PTHR30151:SF0">
    <property type="entry name" value="ABC TRANSPORTER PERMEASE PROTEIN MJ0413-RELATED"/>
    <property type="match status" value="1"/>
</dbReference>
<evidence type="ECO:0000313" key="11">
    <source>
        <dbReference type="Proteomes" id="UP000291483"/>
    </source>
</evidence>
<proteinExistence type="inferred from homology"/>
<keyword evidence="11" id="KW-1185">Reference proteome</keyword>
<gene>
    <name evidence="10" type="ORF">EV379_0076</name>
</gene>
<comment type="similarity">
    <text evidence="7">Belongs to the binding-protein-dependent transport system permease family.</text>
</comment>
<evidence type="ECO:0000256" key="4">
    <source>
        <dbReference type="ARBA" id="ARBA00022692"/>
    </source>
</evidence>
<dbReference type="PANTHER" id="PTHR30151">
    <property type="entry name" value="ALKANE SULFONATE ABC TRANSPORTER-RELATED, MEMBRANE SUBUNIT"/>
    <property type="match status" value="1"/>
</dbReference>
<keyword evidence="5 7" id="KW-1133">Transmembrane helix</keyword>
<dbReference type="Proteomes" id="UP000291483">
    <property type="component" value="Unassembled WGS sequence"/>
</dbReference>
<comment type="caution">
    <text evidence="10">The sequence shown here is derived from an EMBL/GenBank/DDBJ whole genome shotgun (WGS) entry which is preliminary data.</text>
</comment>
<dbReference type="SUPFAM" id="SSF161098">
    <property type="entry name" value="MetI-like"/>
    <property type="match status" value="1"/>
</dbReference>
<dbReference type="RefSeq" id="WP_242616168.1">
    <property type="nucleotide sequence ID" value="NZ_SHLC01000001.1"/>
</dbReference>
<dbReference type="CDD" id="cd06261">
    <property type="entry name" value="TM_PBP2"/>
    <property type="match status" value="1"/>
</dbReference>
<feature type="transmembrane region" description="Helical" evidence="7">
    <location>
        <begin position="122"/>
        <end position="153"/>
    </location>
</feature>
<protein>
    <submittedName>
        <fullName evidence="10">NitT/TauT family transport system permease protein</fullName>
    </submittedName>
</protein>
<organism evidence="10 11">
    <name type="scientific">Microterricola gilva</name>
    <dbReference type="NCBI Taxonomy" id="393267"/>
    <lineage>
        <taxon>Bacteria</taxon>
        <taxon>Bacillati</taxon>
        <taxon>Actinomycetota</taxon>
        <taxon>Actinomycetes</taxon>
        <taxon>Micrococcales</taxon>
        <taxon>Microbacteriaceae</taxon>
        <taxon>Microterricola</taxon>
    </lineage>
</organism>
<keyword evidence="6 7" id="KW-0472">Membrane</keyword>
<dbReference type="Gene3D" id="1.10.3720.10">
    <property type="entry name" value="MetI-like"/>
    <property type="match status" value="1"/>
</dbReference>
<evidence type="ECO:0000259" key="9">
    <source>
        <dbReference type="PROSITE" id="PS50928"/>
    </source>
</evidence>
<feature type="transmembrane region" description="Helical" evidence="7">
    <location>
        <begin position="165"/>
        <end position="184"/>
    </location>
</feature>
<sequence>MTVSPMGDQPTSLAESAAPVEPVETPRADLDPSTGSGRARRGQRRAPARGVRELQAWGYGALGLAAIVVVWELYKLLAPADGVVIGETRVLPRTTDLAMPHIWDMLARLFEPVTRADGAAPLWAAVGAGALVTLGIAAVGWLVGLVVGIGLALVMLRWRLAEWGLLPWIILSQTVPLIAFAPIVRSWGSRIEIGSFHWDDWMSVALIASYLAFFPIAIGALRGLQSPDVIHLELMHSYGIGWWRTLLKLRVPASVPYLLPALRLGAANAVIGAVVAEVSTGLQGGLGRILIQYAGQSSGDPAKAWGPIFGAIVLGLVVAGSIALLGVFLKNYRRVEVNA</sequence>
<evidence type="ECO:0000313" key="10">
    <source>
        <dbReference type="EMBL" id="RZU63787.1"/>
    </source>
</evidence>
<keyword evidence="4 7" id="KW-0812">Transmembrane</keyword>
<evidence type="ECO:0000256" key="5">
    <source>
        <dbReference type="ARBA" id="ARBA00022989"/>
    </source>
</evidence>
<name>A0A4Q8AHB0_9MICO</name>
<dbReference type="Pfam" id="PF00528">
    <property type="entry name" value="BPD_transp_1"/>
    <property type="match status" value="1"/>
</dbReference>
<dbReference type="GO" id="GO:0005886">
    <property type="term" value="C:plasma membrane"/>
    <property type="evidence" value="ECO:0007669"/>
    <property type="project" value="UniProtKB-SubCell"/>
</dbReference>
<dbReference type="GO" id="GO:0055085">
    <property type="term" value="P:transmembrane transport"/>
    <property type="evidence" value="ECO:0007669"/>
    <property type="project" value="InterPro"/>
</dbReference>
<reference evidence="10 11" key="1">
    <citation type="submission" date="2019-02" db="EMBL/GenBank/DDBJ databases">
        <title>Sequencing the genomes of 1000 actinobacteria strains.</title>
        <authorList>
            <person name="Klenk H.-P."/>
        </authorList>
    </citation>
    <scope>NUCLEOTIDE SEQUENCE [LARGE SCALE GENOMIC DNA]</scope>
    <source>
        <strain evidence="10 11">DSM 18319</strain>
    </source>
</reference>
<dbReference type="InterPro" id="IPR035906">
    <property type="entry name" value="MetI-like_sf"/>
</dbReference>
<dbReference type="PROSITE" id="PS50928">
    <property type="entry name" value="ABC_TM1"/>
    <property type="match status" value="1"/>
</dbReference>
<feature type="compositionally biased region" description="Polar residues" evidence="8">
    <location>
        <begin position="1"/>
        <end position="14"/>
    </location>
</feature>
<keyword evidence="3" id="KW-1003">Cell membrane</keyword>